<proteinExistence type="inferred from homology"/>
<feature type="domain" description="MIF4G" evidence="4">
    <location>
        <begin position="16"/>
        <end position="236"/>
    </location>
</feature>
<keyword evidence="6" id="KW-1185">Reference proteome</keyword>
<dbReference type="Proteomes" id="UP001215280">
    <property type="component" value="Unassembled WGS sequence"/>
</dbReference>
<evidence type="ECO:0000313" key="6">
    <source>
        <dbReference type="Proteomes" id="UP001215280"/>
    </source>
</evidence>
<dbReference type="GO" id="GO:0016281">
    <property type="term" value="C:eukaryotic translation initiation factor 4F complex"/>
    <property type="evidence" value="ECO:0007669"/>
    <property type="project" value="TreeGrafter"/>
</dbReference>
<comment type="similarity">
    <text evidence="1">Belongs to the eukaryotic initiation factor 4G family.</text>
</comment>
<dbReference type="AlphaFoldDB" id="A0AAD7MV00"/>
<dbReference type="GO" id="GO:0003743">
    <property type="term" value="F:translation initiation factor activity"/>
    <property type="evidence" value="ECO:0007669"/>
    <property type="project" value="UniProtKB-KW"/>
</dbReference>
<keyword evidence="3" id="KW-0648">Protein biosynthesis</keyword>
<dbReference type="PANTHER" id="PTHR23253">
    <property type="entry name" value="EUKARYOTIC TRANSLATION INITIATION FACTOR 4 GAMMA"/>
    <property type="match status" value="1"/>
</dbReference>
<comment type="caution">
    <text evidence="5">The sequence shown here is derived from an EMBL/GenBank/DDBJ whole genome shotgun (WGS) entry which is preliminary data.</text>
</comment>
<dbReference type="InterPro" id="IPR003890">
    <property type="entry name" value="MIF4G-like_typ-3"/>
</dbReference>
<dbReference type="EMBL" id="JARJLG010000180">
    <property type="protein sequence ID" value="KAJ7731817.1"/>
    <property type="molecule type" value="Genomic_DNA"/>
</dbReference>
<dbReference type="GO" id="GO:0003729">
    <property type="term" value="F:mRNA binding"/>
    <property type="evidence" value="ECO:0007669"/>
    <property type="project" value="TreeGrafter"/>
</dbReference>
<dbReference type="Gene3D" id="1.25.40.180">
    <property type="match status" value="1"/>
</dbReference>
<evidence type="ECO:0000256" key="1">
    <source>
        <dbReference type="ARBA" id="ARBA00005775"/>
    </source>
</evidence>
<keyword evidence="2" id="KW-0396">Initiation factor</keyword>
<reference evidence="5" key="1">
    <citation type="submission" date="2023-03" db="EMBL/GenBank/DDBJ databases">
        <title>Massive genome expansion in bonnet fungi (Mycena s.s.) driven by repeated elements and novel gene families across ecological guilds.</title>
        <authorList>
            <consortium name="Lawrence Berkeley National Laboratory"/>
            <person name="Harder C.B."/>
            <person name="Miyauchi S."/>
            <person name="Viragh M."/>
            <person name="Kuo A."/>
            <person name="Thoen E."/>
            <person name="Andreopoulos B."/>
            <person name="Lu D."/>
            <person name="Skrede I."/>
            <person name="Drula E."/>
            <person name="Henrissat B."/>
            <person name="Morin E."/>
            <person name="Kohler A."/>
            <person name="Barry K."/>
            <person name="LaButti K."/>
            <person name="Morin E."/>
            <person name="Salamov A."/>
            <person name="Lipzen A."/>
            <person name="Mereny Z."/>
            <person name="Hegedus B."/>
            <person name="Baldrian P."/>
            <person name="Stursova M."/>
            <person name="Weitz H."/>
            <person name="Taylor A."/>
            <person name="Grigoriev I.V."/>
            <person name="Nagy L.G."/>
            <person name="Martin F."/>
            <person name="Kauserud H."/>
        </authorList>
    </citation>
    <scope>NUCLEOTIDE SEQUENCE</scope>
    <source>
        <strain evidence="5">CBHHK188m</strain>
    </source>
</reference>
<gene>
    <name evidence="5" type="ORF">DFH07DRAFT_755512</name>
</gene>
<evidence type="ECO:0000256" key="2">
    <source>
        <dbReference type="ARBA" id="ARBA00022540"/>
    </source>
</evidence>
<sequence>MAHNRPTPLASVDPTRRKATSHLNKLAASNFDSISDQIITMINQSAEEDDSSTLCSFVRLLTETAISQPLRSEMYSRLSRKMMEEISPTVHDNGIKNDKGNAICGGQLFRKYFLSGLQVGFDRGLRLSGTEGTKEAFLGIMRLLSEIFAVRMLTERIMHECIKGCFTSPLASRGAETAIEAFCILMETAGSLLDTPKAIAHIDAYFAHIDDWIRDETIPTRVQFMVQDIADLRTRSWVPLRQSETEYNPQVC</sequence>
<dbReference type="PANTHER" id="PTHR23253:SF9">
    <property type="entry name" value="EUKARYOTIC TRANSLATION INITIATION FACTOR 4 GAMMA 2"/>
    <property type="match status" value="1"/>
</dbReference>
<evidence type="ECO:0000313" key="5">
    <source>
        <dbReference type="EMBL" id="KAJ7731817.1"/>
    </source>
</evidence>
<dbReference type="Pfam" id="PF02854">
    <property type="entry name" value="MIF4G"/>
    <property type="match status" value="1"/>
</dbReference>
<dbReference type="InterPro" id="IPR016024">
    <property type="entry name" value="ARM-type_fold"/>
</dbReference>
<evidence type="ECO:0000259" key="4">
    <source>
        <dbReference type="SMART" id="SM00543"/>
    </source>
</evidence>
<dbReference type="SUPFAM" id="SSF48371">
    <property type="entry name" value="ARM repeat"/>
    <property type="match status" value="1"/>
</dbReference>
<accession>A0AAD7MV00</accession>
<organism evidence="5 6">
    <name type="scientific">Mycena maculata</name>
    <dbReference type="NCBI Taxonomy" id="230809"/>
    <lineage>
        <taxon>Eukaryota</taxon>
        <taxon>Fungi</taxon>
        <taxon>Dikarya</taxon>
        <taxon>Basidiomycota</taxon>
        <taxon>Agaricomycotina</taxon>
        <taxon>Agaricomycetes</taxon>
        <taxon>Agaricomycetidae</taxon>
        <taxon>Agaricales</taxon>
        <taxon>Marasmiineae</taxon>
        <taxon>Mycenaceae</taxon>
        <taxon>Mycena</taxon>
    </lineage>
</organism>
<evidence type="ECO:0000256" key="3">
    <source>
        <dbReference type="ARBA" id="ARBA00022917"/>
    </source>
</evidence>
<dbReference type="SMART" id="SM00543">
    <property type="entry name" value="MIF4G"/>
    <property type="match status" value="1"/>
</dbReference>
<protein>
    <submittedName>
        <fullName evidence="5">Armadillo-type protein</fullName>
    </submittedName>
</protein>
<name>A0AAD7MV00_9AGAR</name>